<feature type="compositionally biased region" description="Polar residues" evidence="1">
    <location>
        <begin position="1452"/>
        <end position="1461"/>
    </location>
</feature>
<accession>A0A9P7TZ55</accession>
<feature type="region of interest" description="Disordered" evidence="1">
    <location>
        <begin position="1246"/>
        <end position="1275"/>
    </location>
</feature>
<feature type="region of interest" description="Disordered" evidence="1">
    <location>
        <begin position="930"/>
        <end position="966"/>
    </location>
</feature>
<name>A0A9P7TZ55_9HYPO</name>
<feature type="compositionally biased region" description="Basic and acidic residues" evidence="1">
    <location>
        <begin position="237"/>
        <end position="253"/>
    </location>
</feature>
<gene>
    <name evidence="2" type="ORF">E4U09_005349</name>
</gene>
<feature type="compositionally biased region" description="Basic and acidic residues" evidence="1">
    <location>
        <begin position="1378"/>
        <end position="1387"/>
    </location>
</feature>
<dbReference type="PANTHER" id="PTHR42105:SF1">
    <property type="entry name" value="TRANSALDOLASE"/>
    <property type="match status" value="1"/>
</dbReference>
<feature type="compositionally biased region" description="Acidic residues" evidence="1">
    <location>
        <begin position="1339"/>
        <end position="1348"/>
    </location>
</feature>
<comment type="caution">
    <text evidence="2">The sequence shown here is derived from an EMBL/GenBank/DDBJ whole genome shotgun (WGS) entry which is preliminary data.</text>
</comment>
<organism evidence="2 3">
    <name type="scientific">Claviceps aff. purpurea</name>
    <dbReference type="NCBI Taxonomy" id="1967640"/>
    <lineage>
        <taxon>Eukaryota</taxon>
        <taxon>Fungi</taxon>
        <taxon>Dikarya</taxon>
        <taxon>Ascomycota</taxon>
        <taxon>Pezizomycotina</taxon>
        <taxon>Sordariomycetes</taxon>
        <taxon>Hypocreomycetidae</taxon>
        <taxon>Hypocreales</taxon>
        <taxon>Clavicipitaceae</taxon>
        <taxon>Claviceps</taxon>
    </lineage>
</organism>
<feature type="compositionally biased region" description="Polar residues" evidence="1">
    <location>
        <begin position="1657"/>
        <end position="1667"/>
    </location>
</feature>
<feature type="region of interest" description="Disordered" evidence="1">
    <location>
        <begin position="349"/>
        <end position="417"/>
    </location>
</feature>
<feature type="compositionally biased region" description="Polar residues" evidence="1">
    <location>
        <begin position="944"/>
        <end position="954"/>
    </location>
</feature>
<dbReference type="EMBL" id="SRRH01000448">
    <property type="protein sequence ID" value="KAG6288772.1"/>
    <property type="molecule type" value="Genomic_DNA"/>
</dbReference>
<feature type="region of interest" description="Disordered" evidence="1">
    <location>
        <begin position="796"/>
        <end position="851"/>
    </location>
</feature>
<feature type="compositionally biased region" description="Polar residues" evidence="1">
    <location>
        <begin position="1683"/>
        <end position="1732"/>
    </location>
</feature>
<feature type="region of interest" description="Disordered" evidence="1">
    <location>
        <begin position="1319"/>
        <end position="1402"/>
    </location>
</feature>
<feature type="compositionally biased region" description="Low complexity" evidence="1">
    <location>
        <begin position="360"/>
        <end position="369"/>
    </location>
</feature>
<feature type="compositionally biased region" description="Polar residues" evidence="1">
    <location>
        <begin position="1256"/>
        <end position="1267"/>
    </location>
</feature>
<feature type="region of interest" description="Disordered" evidence="1">
    <location>
        <begin position="129"/>
        <end position="330"/>
    </location>
</feature>
<feature type="compositionally biased region" description="Basic and acidic residues" evidence="1">
    <location>
        <begin position="349"/>
        <end position="359"/>
    </location>
</feature>
<feature type="compositionally biased region" description="Polar residues" evidence="1">
    <location>
        <begin position="314"/>
        <end position="326"/>
    </location>
</feature>
<feature type="region of interest" description="Disordered" evidence="1">
    <location>
        <begin position="683"/>
        <end position="727"/>
    </location>
</feature>
<feature type="region of interest" description="Disordered" evidence="1">
    <location>
        <begin position="1420"/>
        <end position="1520"/>
    </location>
</feature>
<evidence type="ECO:0000256" key="1">
    <source>
        <dbReference type="SAM" id="MobiDB-lite"/>
    </source>
</evidence>
<feature type="compositionally biased region" description="Basic and acidic residues" evidence="1">
    <location>
        <begin position="370"/>
        <end position="380"/>
    </location>
</feature>
<protein>
    <submittedName>
        <fullName evidence="2">Uncharacterized protein</fullName>
    </submittedName>
</protein>
<feature type="compositionally biased region" description="Basic and acidic residues" evidence="1">
    <location>
        <begin position="399"/>
        <end position="411"/>
    </location>
</feature>
<feature type="region of interest" description="Disordered" evidence="1">
    <location>
        <begin position="1"/>
        <end position="57"/>
    </location>
</feature>
<evidence type="ECO:0000313" key="2">
    <source>
        <dbReference type="EMBL" id="KAG6288772.1"/>
    </source>
</evidence>
<proteinExistence type="predicted"/>
<reference evidence="2 3" key="1">
    <citation type="journal article" date="2020" name="bioRxiv">
        <title>Whole genome comparisons of ergot fungi reveals the divergence and evolution of species within the genus Claviceps are the result of varying mechanisms driving genome evolution and host range expansion.</title>
        <authorList>
            <person name="Wyka S.A."/>
            <person name="Mondo S.J."/>
            <person name="Liu M."/>
            <person name="Dettman J."/>
            <person name="Nalam V."/>
            <person name="Broders K.D."/>
        </authorList>
    </citation>
    <scope>NUCLEOTIDE SEQUENCE [LARGE SCALE GENOMIC DNA]</scope>
    <source>
        <strain evidence="2 3">Clav52</strain>
    </source>
</reference>
<evidence type="ECO:0000313" key="3">
    <source>
        <dbReference type="Proteomes" id="UP000707071"/>
    </source>
</evidence>
<feature type="compositionally biased region" description="Polar residues" evidence="1">
    <location>
        <begin position="383"/>
        <end position="393"/>
    </location>
</feature>
<dbReference type="PANTHER" id="PTHR42105">
    <property type="entry name" value="DIM2-ASSOCIATED PROTEIN 1"/>
    <property type="match status" value="1"/>
</dbReference>
<keyword evidence="3" id="KW-1185">Reference proteome</keyword>
<feature type="compositionally biased region" description="Polar residues" evidence="1">
    <location>
        <begin position="1604"/>
        <end position="1617"/>
    </location>
</feature>
<feature type="region of interest" description="Disordered" evidence="1">
    <location>
        <begin position="69"/>
        <end position="108"/>
    </location>
</feature>
<feature type="region of interest" description="Disordered" evidence="1">
    <location>
        <begin position="453"/>
        <end position="488"/>
    </location>
</feature>
<feature type="compositionally biased region" description="Low complexity" evidence="1">
    <location>
        <begin position="137"/>
        <end position="148"/>
    </location>
</feature>
<feature type="region of interest" description="Disordered" evidence="1">
    <location>
        <begin position="1533"/>
        <end position="1781"/>
    </location>
</feature>
<feature type="compositionally biased region" description="Basic residues" evidence="1">
    <location>
        <begin position="473"/>
        <end position="487"/>
    </location>
</feature>
<feature type="compositionally biased region" description="Polar residues" evidence="1">
    <location>
        <begin position="287"/>
        <end position="299"/>
    </location>
</feature>
<dbReference type="Proteomes" id="UP000707071">
    <property type="component" value="Unassembled WGS sequence"/>
</dbReference>
<feature type="compositionally biased region" description="Polar residues" evidence="1">
    <location>
        <begin position="796"/>
        <end position="817"/>
    </location>
</feature>
<sequence length="1781" mass="193154">MGFDSRKPPPLPAPTETDSTMPSELGTDVSKLGDEKSSYSIPEDGSPVTIRTRGHKANKSQTSLLIEYFEGGKSSSGQDRKPSVRVRLTPSRKSKGDHIQVTESKSTRKAALTRRIPLDQAIASREIELRHGEDVNSTTSCASATEESNISRNPIDIEIDRSQRRRRPASPLIPSSISYHPGNASEISAIPHDSFLDGTVSGGELRRSSSPFRGESIVTAAAAATNPEDEMSSNKTRSKDRISLPEKSKDKTDRKRHSSNKTKSSIVGEQKEDAPSPRPRHNRSHLESNTSAVDSSAVSSHLPPSHRSLDSRSIRSGASKASSINNPKLLETVEDAIRRLILPELSALKREQSKRESRRGSISSSATSVSRDDAFLDRRRSSGQRPESVTSAGKRNERRNREARHEYDDASLHSPSHDSIAADYQTHHRHDALAKQGSNLLKAAAAGAAEAALAKGKAPLVNDTSDSTDRKSRDRRRRRAEHTRSRSLGRNMFDGDILENDVENKIDDDDYDIAPAPPMPLMSDINPSELTRTSILSAESDRPRSANGTVVAPTLGTLREEATTPSGASTPTGVKSPIDHARHAMAMQHANVSHGDLTALPRGTSEQHVEQEVDEHVTDEYGRRILVSSYDEYGGSGEALGQAASQEDDYMNRYFGTQDVPPPLRYVPYQAFARGLSPIQSVSGYTEAGSETPLPQNAADMPSPNKTPERARQHRSLQPDSPALRDVRDDYDQLTDAADRSEDTPRGQAVRGIGASPHFVHPAIGVESAVASLIDGSMLDQSVVTGASGYDHNVARDSTLSYNEPSEPRSNGGSSSLVKADVEAHVREVEEDGPATPRAKSPAQYREHSEYDVDEYGNKVPRDKLRQSTIESEAAITAGAVGAAAAALRAAKESRQEAATRGPSEEGFQPAGVARNRSFKERTIHQAWEPRNTPTHSTDRLGFESNSELGSTSRVPDVQGPMPGNSHIDEELQTNPSMMEAPLDGEPVHEDRSGRATPTQHDFNTFYEDESHESKIGRGGLGISEAVGATALGAAADMADAHHNDDMMDTEEDDWVRTSNDRKRDTLLTNPYEDTSPIADPQLDETLLGARGVDTGFNTMSSGFYQKYDEGYMSNGPIRTPDVPQSKGKAVDYRPAVAEDEDPFYTSNSRGHHLGAMSRGMTSPFYDAATGAGLDGIENKDIVALMQHLMVRDAQRSARDTEIVALLMNAALEMRNSFREMKELVQDTGDDVIFSSVENTEKLQKAINGPRPYPNGSGSRSFQSPSHAGTLDENGIRKKNLWKRALQGLSNKGSNDLGRIEDMMMHLLGEVDVLRMQTAQPGSRGGLGQSFENARPETQYEDDKEYEAEGSSHRTNANQPAAATAGRSGRPGSLGGGDIRRVPEHRISPVPESQNEDEDENVKIHQYDESRLSLERSAGDYLQTPTRVEQIQRGGSVPLETPPRLAPAANPQPLSAENTPRSGKGKKSKSSSSGWLPRISRWSGTTASSVGKVLRGSGASKKAPKNDDYLPATRTGSSFSCYDGLEVYEPESYAHADKLPQTGFSDPSLAAARGQARPSSFHGPAPLSQYAGPEDPKYKAHRNSLNLQHPQPRPGQTERFRTALESSAQDYNTNPMTPRSADWAGSATSLHRLPPNRNRLSHGSSVHGPDTDDCLSSPGQPSCSADTPQPLKEAVESPGAPTTPKSSRLSTRQQDAGSPAPQQSSESGYGTLTATYLSHYSGSSPKLENRNLNAALGVPSRRPTGPRAMTPKSPEDAARGERRRKRDTFGMGISNDADMDS</sequence>